<dbReference type="EMBL" id="LPIX01000057">
    <property type="protein sequence ID" value="KWE03158.1"/>
    <property type="molecule type" value="Genomic_DNA"/>
</dbReference>
<comment type="caution">
    <text evidence="7">The sequence shown here is derived from an EMBL/GenBank/DDBJ whole genome shotgun (WGS) entry which is preliminary data.</text>
</comment>
<evidence type="ECO:0000256" key="4">
    <source>
        <dbReference type="ARBA" id="ARBA00023163"/>
    </source>
</evidence>
<name>A0A107G0Q4_9BURK</name>
<reference evidence="7 8" key="1">
    <citation type="submission" date="2015-11" db="EMBL/GenBank/DDBJ databases">
        <title>Expanding the genomic diversity of Burkholderia species for the development of highly accurate diagnostics.</title>
        <authorList>
            <person name="Sahl J."/>
            <person name="Keim P."/>
            <person name="Wagner D."/>
        </authorList>
    </citation>
    <scope>NUCLEOTIDE SEQUENCE [LARGE SCALE GENOMIC DNA]</scope>
    <source>
        <strain evidence="7 8">MSMB2167WGS</strain>
    </source>
</reference>
<keyword evidence="2" id="KW-0805">Transcription regulation</keyword>
<keyword evidence="4" id="KW-0804">Transcription</keyword>
<dbReference type="GO" id="GO:0003700">
    <property type="term" value="F:DNA-binding transcription factor activity"/>
    <property type="evidence" value="ECO:0007669"/>
    <property type="project" value="TreeGrafter"/>
</dbReference>
<dbReference type="GO" id="GO:0000976">
    <property type="term" value="F:transcription cis-regulatory region binding"/>
    <property type="evidence" value="ECO:0007669"/>
    <property type="project" value="TreeGrafter"/>
</dbReference>
<dbReference type="Pfam" id="PF00440">
    <property type="entry name" value="TetR_N"/>
    <property type="match status" value="1"/>
</dbReference>
<proteinExistence type="predicted"/>
<evidence type="ECO:0000256" key="1">
    <source>
        <dbReference type="ARBA" id="ARBA00022491"/>
    </source>
</evidence>
<keyword evidence="3 5" id="KW-0238">DNA-binding</keyword>
<dbReference type="Gene3D" id="1.10.357.10">
    <property type="entry name" value="Tetracycline Repressor, domain 2"/>
    <property type="match status" value="1"/>
</dbReference>
<dbReference type="OrthoDB" id="5816932at2"/>
<dbReference type="AlphaFoldDB" id="A0A107G0Q4"/>
<evidence type="ECO:0000256" key="2">
    <source>
        <dbReference type="ARBA" id="ARBA00023015"/>
    </source>
</evidence>
<dbReference type="RefSeq" id="WP_060325102.1">
    <property type="nucleotide sequence ID" value="NZ_LPIV01000025.1"/>
</dbReference>
<evidence type="ECO:0000259" key="6">
    <source>
        <dbReference type="PROSITE" id="PS50977"/>
    </source>
</evidence>
<feature type="domain" description="HTH tetR-type" evidence="6">
    <location>
        <begin position="10"/>
        <end position="70"/>
    </location>
</feature>
<dbReference type="InterPro" id="IPR023772">
    <property type="entry name" value="DNA-bd_HTH_TetR-type_CS"/>
</dbReference>
<dbReference type="PRINTS" id="PR00455">
    <property type="entry name" value="HTHTETR"/>
</dbReference>
<dbReference type="InterPro" id="IPR001647">
    <property type="entry name" value="HTH_TetR"/>
</dbReference>
<dbReference type="PROSITE" id="PS01081">
    <property type="entry name" value="HTH_TETR_1"/>
    <property type="match status" value="1"/>
</dbReference>
<dbReference type="InterPro" id="IPR009057">
    <property type="entry name" value="Homeodomain-like_sf"/>
</dbReference>
<evidence type="ECO:0000313" key="7">
    <source>
        <dbReference type="EMBL" id="KWE03158.1"/>
    </source>
</evidence>
<protein>
    <recommendedName>
        <fullName evidence="6">HTH tetR-type domain-containing protein</fullName>
    </recommendedName>
</protein>
<feature type="DNA-binding region" description="H-T-H motif" evidence="5">
    <location>
        <begin position="33"/>
        <end position="52"/>
    </location>
</feature>
<dbReference type="SUPFAM" id="SSF46689">
    <property type="entry name" value="Homeodomain-like"/>
    <property type="match status" value="1"/>
</dbReference>
<evidence type="ECO:0000256" key="3">
    <source>
        <dbReference type="ARBA" id="ARBA00023125"/>
    </source>
</evidence>
<dbReference type="PANTHER" id="PTHR30055">
    <property type="entry name" value="HTH-TYPE TRANSCRIPTIONAL REGULATOR RUTR"/>
    <property type="match status" value="1"/>
</dbReference>
<dbReference type="Proteomes" id="UP000062998">
    <property type="component" value="Unassembled WGS sequence"/>
</dbReference>
<dbReference type="PROSITE" id="PS50977">
    <property type="entry name" value="HTH_TETR_2"/>
    <property type="match status" value="1"/>
</dbReference>
<accession>A0A107G0Q4</accession>
<sequence>MVRKTKEAARLTREAILDASERLFDACGYGAVSLEDIAEAAGVTRGAVYWHFKDKRDLLLALFVRARESFRDQLRALARRGSRRGSIRAFCRLLLSGGAHRAEAKAICRPGGKLSPHDEIFLAEPLTANLAIELFQEMHETLVSILNKPDDAGEDGAKASAGDTEVDAYFLQALLVGHARLCAFHAAPREMRDATARIVGRGIEAVSMRRGTRARAVNRAARLR</sequence>
<gene>
    <name evidence="7" type="ORF">WL73_15485</name>
</gene>
<evidence type="ECO:0000313" key="8">
    <source>
        <dbReference type="Proteomes" id="UP000062998"/>
    </source>
</evidence>
<dbReference type="PANTHER" id="PTHR30055:SF234">
    <property type="entry name" value="HTH-TYPE TRANSCRIPTIONAL REGULATOR BETI"/>
    <property type="match status" value="1"/>
</dbReference>
<keyword evidence="1" id="KW-0678">Repressor</keyword>
<evidence type="ECO:0000256" key="5">
    <source>
        <dbReference type="PROSITE-ProRule" id="PRU00335"/>
    </source>
</evidence>
<dbReference type="InterPro" id="IPR050109">
    <property type="entry name" value="HTH-type_TetR-like_transc_reg"/>
</dbReference>
<organism evidence="7 8">
    <name type="scientific">Burkholderia ubonensis</name>
    <dbReference type="NCBI Taxonomy" id="101571"/>
    <lineage>
        <taxon>Bacteria</taxon>
        <taxon>Pseudomonadati</taxon>
        <taxon>Pseudomonadota</taxon>
        <taxon>Betaproteobacteria</taxon>
        <taxon>Burkholderiales</taxon>
        <taxon>Burkholderiaceae</taxon>
        <taxon>Burkholderia</taxon>
        <taxon>Burkholderia cepacia complex</taxon>
    </lineage>
</organism>